<keyword evidence="3" id="KW-0645">Protease</keyword>
<dbReference type="PROSITE" id="PS51272">
    <property type="entry name" value="SLH"/>
    <property type="match status" value="1"/>
</dbReference>
<feature type="chain" id="PRO_5018784286" evidence="1">
    <location>
        <begin position="26"/>
        <end position="289"/>
    </location>
</feature>
<keyword evidence="3" id="KW-0378">Hydrolase</keyword>
<keyword evidence="1" id="KW-0732">Signal</keyword>
<evidence type="ECO:0000259" key="2">
    <source>
        <dbReference type="PROSITE" id="PS51272"/>
    </source>
</evidence>
<sequence>MKNKSKAIAALALSCSLMAVSSASAFSDVKGQDSEVIKSLQSKKIIQGITKDKFAPQGKLTAAQGIHLVVKALQLKSDSSAQLDKGAAWYAESLKIAKANGIPVDLAATPSTELTKEQFAHILYKGIRATGEYPLIKMYIQVADDSETTPDYQGSIQNLLLMKIASLDSSQKFHPKDKITRMEAALMVYKAAEFVDNHKAAQNEAQQVSFSIEKVNDQINRVVLTRAQQPNPGYGISIEKVDFTAEGTAVIYYKLESPDPDKMYPQVITDTKTETYLSSKYNVEIALSK</sequence>
<accession>A0A3S1D4V1</accession>
<name>A0A3S1D4V1_9BACL</name>
<dbReference type="RefSeq" id="WP_127199752.1">
    <property type="nucleotide sequence ID" value="NZ_RZNX01000005.1"/>
</dbReference>
<proteinExistence type="predicted"/>
<keyword evidence="4" id="KW-1185">Reference proteome</keyword>
<dbReference type="Proteomes" id="UP000272464">
    <property type="component" value="Unassembled WGS sequence"/>
</dbReference>
<gene>
    <name evidence="3" type="ORF">EJP77_13375</name>
</gene>
<dbReference type="AlphaFoldDB" id="A0A3S1D4V1"/>
<protein>
    <submittedName>
        <fullName evidence="3">Protease complex subunit PrcB family protein</fullName>
    </submittedName>
</protein>
<dbReference type="Pfam" id="PF14343">
    <property type="entry name" value="PrcB_C"/>
    <property type="match status" value="1"/>
</dbReference>
<evidence type="ECO:0000313" key="3">
    <source>
        <dbReference type="EMBL" id="RUT29808.1"/>
    </source>
</evidence>
<organism evidence="3 4">
    <name type="scientific">Paenibacillus zeisoli</name>
    <dbReference type="NCBI Taxonomy" id="2496267"/>
    <lineage>
        <taxon>Bacteria</taxon>
        <taxon>Bacillati</taxon>
        <taxon>Bacillota</taxon>
        <taxon>Bacilli</taxon>
        <taxon>Bacillales</taxon>
        <taxon>Paenibacillaceae</taxon>
        <taxon>Paenibacillus</taxon>
    </lineage>
</organism>
<feature type="domain" description="SLH" evidence="2">
    <location>
        <begin position="139"/>
        <end position="202"/>
    </location>
</feature>
<dbReference type="OrthoDB" id="1738667at2"/>
<comment type="caution">
    <text evidence="3">The sequence shown here is derived from an EMBL/GenBank/DDBJ whole genome shotgun (WGS) entry which is preliminary data.</text>
</comment>
<dbReference type="Pfam" id="PF00395">
    <property type="entry name" value="SLH"/>
    <property type="match status" value="2"/>
</dbReference>
<dbReference type="InterPro" id="IPR001119">
    <property type="entry name" value="SLH_dom"/>
</dbReference>
<reference evidence="3 4" key="1">
    <citation type="submission" date="2018-12" db="EMBL/GenBank/DDBJ databases">
        <authorList>
            <person name="Sun L."/>
            <person name="Chen Z."/>
        </authorList>
    </citation>
    <scope>NUCLEOTIDE SEQUENCE [LARGE SCALE GENOMIC DNA]</scope>
    <source>
        <strain evidence="3 4">3-5-3</strain>
    </source>
</reference>
<evidence type="ECO:0000313" key="4">
    <source>
        <dbReference type="Proteomes" id="UP000272464"/>
    </source>
</evidence>
<dbReference type="GO" id="GO:0006508">
    <property type="term" value="P:proteolysis"/>
    <property type="evidence" value="ECO:0007669"/>
    <property type="project" value="UniProtKB-KW"/>
</dbReference>
<feature type="signal peptide" evidence="1">
    <location>
        <begin position="1"/>
        <end position="25"/>
    </location>
</feature>
<dbReference type="EMBL" id="RZNX01000005">
    <property type="protein sequence ID" value="RUT29808.1"/>
    <property type="molecule type" value="Genomic_DNA"/>
</dbReference>
<evidence type="ECO:0000256" key="1">
    <source>
        <dbReference type="SAM" id="SignalP"/>
    </source>
</evidence>
<dbReference type="GO" id="GO:0008233">
    <property type="term" value="F:peptidase activity"/>
    <property type="evidence" value="ECO:0007669"/>
    <property type="project" value="UniProtKB-KW"/>
</dbReference>
<dbReference type="InterPro" id="IPR025748">
    <property type="entry name" value="PrcB_C_dom"/>
</dbReference>